<evidence type="ECO:0000256" key="3">
    <source>
        <dbReference type="ARBA" id="ARBA00022723"/>
    </source>
</evidence>
<keyword evidence="4" id="KW-0862">Zinc</keyword>
<dbReference type="Pfam" id="PF05907">
    <property type="entry name" value="CXXC_Zn-b_euk"/>
    <property type="match status" value="1"/>
</dbReference>
<dbReference type="PANTHER" id="PTHR12857:SF0">
    <property type="entry name" value="CXXC MOTIF CONTAINING ZINC BINDING PROTEIN"/>
    <property type="match status" value="1"/>
</dbReference>
<keyword evidence="3" id="KW-0479">Metal-binding</keyword>
<proteinExistence type="inferred from homology"/>
<evidence type="ECO:0000256" key="1">
    <source>
        <dbReference type="ARBA" id="ARBA00007818"/>
    </source>
</evidence>
<gene>
    <name evidence="5" type="ORF">U0070_019289</name>
</gene>
<evidence type="ECO:0000313" key="5">
    <source>
        <dbReference type="EMBL" id="KAK7799693.1"/>
    </source>
</evidence>
<organism evidence="5 6">
    <name type="scientific">Myodes glareolus</name>
    <name type="common">Bank vole</name>
    <name type="synonym">Clethrionomys glareolus</name>
    <dbReference type="NCBI Taxonomy" id="447135"/>
    <lineage>
        <taxon>Eukaryota</taxon>
        <taxon>Metazoa</taxon>
        <taxon>Chordata</taxon>
        <taxon>Craniata</taxon>
        <taxon>Vertebrata</taxon>
        <taxon>Euteleostomi</taxon>
        <taxon>Mammalia</taxon>
        <taxon>Eutheria</taxon>
        <taxon>Euarchontoglires</taxon>
        <taxon>Glires</taxon>
        <taxon>Rodentia</taxon>
        <taxon>Myomorpha</taxon>
        <taxon>Muroidea</taxon>
        <taxon>Cricetidae</taxon>
        <taxon>Arvicolinae</taxon>
        <taxon>Myodes</taxon>
    </lineage>
</organism>
<reference evidence="5 6" key="1">
    <citation type="journal article" date="2023" name="bioRxiv">
        <title>Conserved and derived expression patterns and positive selection on dental genes reveal complex evolutionary context of ever-growing rodent molars.</title>
        <authorList>
            <person name="Calamari Z.T."/>
            <person name="Song A."/>
            <person name="Cohen E."/>
            <person name="Akter M."/>
            <person name="Roy R.D."/>
            <person name="Hallikas O."/>
            <person name="Christensen M.M."/>
            <person name="Li P."/>
            <person name="Marangoni P."/>
            <person name="Jernvall J."/>
            <person name="Klein O.D."/>
        </authorList>
    </citation>
    <scope>NUCLEOTIDE SEQUENCE [LARGE SCALE GENOMIC DNA]</scope>
    <source>
        <strain evidence="5">V071</strain>
    </source>
</reference>
<protein>
    <recommendedName>
        <fullName evidence="2">CXXC motif containing zinc binding protein</fullName>
    </recommendedName>
</protein>
<evidence type="ECO:0000256" key="4">
    <source>
        <dbReference type="ARBA" id="ARBA00022833"/>
    </source>
</evidence>
<dbReference type="AlphaFoldDB" id="A0AAW0HAL4"/>
<comment type="similarity">
    <text evidence="1">Belongs to the UPF0587 family.</text>
</comment>
<evidence type="ECO:0000256" key="2">
    <source>
        <dbReference type="ARBA" id="ARBA00020439"/>
    </source>
</evidence>
<sequence>MPSFQPSCHPVDTCLNGHAGNKKAILSLKAQPTVGYVTLWASGPGLHKKARALERKPLRILSRENVTNLQPVSEDFRWYLKIKCGNCGEISEKWQYIRLIDSVALKGGRGSASRVQKSKLCARENSTEILSSTVKSYNAEDNEKFKTKAESECQCHGLE</sequence>
<dbReference type="SUPFAM" id="SSF141678">
    <property type="entry name" value="MAL13P1.257-like"/>
    <property type="match status" value="1"/>
</dbReference>
<evidence type="ECO:0000313" key="6">
    <source>
        <dbReference type="Proteomes" id="UP001488838"/>
    </source>
</evidence>
<accession>A0AAW0HAL4</accession>
<dbReference type="EMBL" id="JBBHLL010000594">
    <property type="protein sequence ID" value="KAK7799693.1"/>
    <property type="molecule type" value="Genomic_DNA"/>
</dbReference>
<dbReference type="Proteomes" id="UP001488838">
    <property type="component" value="Unassembled WGS sequence"/>
</dbReference>
<comment type="caution">
    <text evidence="5">The sequence shown here is derived from an EMBL/GenBank/DDBJ whole genome shotgun (WGS) entry which is preliminary data.</text>
</comment>
<keyword evidence="6" id="KW-1185">Reference proteome</keyword>
<dbReference type="PANTHER" id="PTHR12857">
    <property type="entry name" value="CXXC MOTIF CONTAINING ZINC BINDING PROTEIN"/>
    <property type="match status" value="1"/>
</dbReference>
<dbReference type="GO" id="GO:0008270">
    <property type="term" value="F:zinc ion binding"/>
    <property type="evidence" value="ECO:0007669"/>
    <property type="project" value="TreeGrafter"/>
</dbReference>
<name>A0AAW0HAL4_MYOGA</name>
<dbReference type="InterPro" id="IPR008584">
    <property type="entry name" value="CXXC_Zn-binding_euk"/>
</dbReference>